<keyword evidence="2" id="KW-0808">Transferase</keyword>
<evidence type="ECO:0000259" key="1">
    <source>
        <dbReference type="PROSITE" id="PS50206"/>
    </source>
</evidence>
<organism evidence="2 3">
    <name type="scientific">Aliiruegeria lutimaris</name>
    <dbReference type="NCBI Taxonomy" id="571298"/>
    <lineage>
        <taxon>Bacteria</taxon>
        <taxon>Pseudomonadati</taxon>
        <taxon>Pseudomonadota</taxon>
        <taxon>Alphaproteobacteria</taxon>
        <taxon>Rhodobacterales</taxon>
        <taxon>Roseobacteraceae</taxon>
        <taxon>Aliiruegeria</taxon>
    </lineage>
</organism>
<dbReference type="OrthoDB" id="9807812at2"/>
<dbReference type="PROSITE" id="PS50206">
    <property type="entry name" value="RHODANESE_3"/>
    <property type="match status" value="1"/>
</dbReference>
<accession>A0A1G8ZUK3</accession>
<dbReference type="RefSeq" id="WP_093158017.1">
    <property type="nucleotide sequence ID" value="NZ_FNEK01000033.1"/>
</dbReference>
<dbReference type="CDD" id="cd00158">
    <property type="entry name" value="RHOD"/>
    <property type="match status" value="1"/>
</dbReference>
<keyword evidence="3" id="KW-1185">Reference proteome</keyword>
<dbReference type="InterPro" id="IPR001763">
    <property type="entry name" value="Rhodanese-like_dom"/>
</dbReference>
<dbReference type="Pfam" id="PF00581">
    <property type="entry name" value="Rhodanese"/>
    <property type="match status" value="1"/>
</dbReference>
<sequence length="121" mass="12969">MFLTMMNPFAAGAVPIEPLKAIAMMKKNQAVLVDVREAHEFGSGHAKGAVNIPVGQVARMADPASAECHPALKQGKPVILYCLSGSRATMAGKAFRKLGHEKVFNFGELKKWTFSGGDVEL</sequence>
<dbReference type="PANTHER" id="PTHR43031">
    <property type="entry name" value="FAD-DEPENDENT OXIDOREDUCTASE"/>
    <property type="match status" value="1"/>
</dbReference>
<name>A0A1G8ZUK3_9RHOB</name>
<dbReference type="AlphaFoldDB" id="A0A1G8ZUK3"/>
<dbReference type="Gene3D" id="3.40.250.10">
    <property type="entry name" value="Rhodanese-like domain"/>
    <property type="match status" value="1"/>
</dbReference>
<dbReference type="Proteomes" id="UP000199382">
    <property type="component" value="Unassembled WGS sequence"/>
</dbReference>
<dbReference type="STRING" id="571298.SAMN04488026_103347"/>
<gene>
    <name evidence="2" type="ORF">SAMN04488026_103347</name>
</gene>
<dbReference type="SUPFAM" id="SSF52821">
    <property type="entry name" value="Rhodanese/Cell cycle control phosphatase"/>
    <property type="match status" value="1"/>
</dbReference>
<proteinExistence type="predicted"/>
<dbReference type="InterPro" id="IPR036873">
    <property type="entry name" value="Rhodanese-like_dom_sf"/>
</dbReference>
<protein>
    <submittedName>
        <fullName evidence="2">Rhodanese-related sulfurtransferase</fullName>
    </submittedName>
</protein>
<evidence type="ECO:0000313" key="3">
    <source>
        <dbReference type="Proteomes" id="UP000199382"/>
    </source>
</evidence>
<dbReference type="EMBL" id="FNEK01000033">
    <property type="protein sequence ID" value="SDK18733.1"/>
    <property type="molecule type" value="Genomic_DNA"/>
</dbReference>
<dbReference type="SMART" id="SM00450">
    <property type="entry name" value="RHOD"/>
    <property type="match status" value="1"/>
</dbReference>
<feature type="domain" description="Rhodanese" evidence="1">
    <location>
        <begin position="26"/>
        <end position="121"/>
    </location>
</feature>
<evidence type="ECO:0000313" key="2">
    <source>
        <dbReference type="EMBL" id="SDK18733.1"/>
    </source>
</evidence>
<dbReference type="PANTHER" id="PTHR43031:SF18">
    <property type="entry name" value="RHODANESE-RELATED SULFURTRANSFERASES"/>
    <property type="match status" value="1"/>
</dbReference>
<reference evidence="2 3" key="1">
    <citation type="submission" date="2016-10" db="EMBL/GenBank/DDBJ databases">
        <authorList>
            <person name="de Groot N.N."/>
        </authorList>
    </citation>
    <scope>NUCLEOTIDE SEQUENCE [LARGE SCALE GENOMIC DNA]</scope>
    <source>
        <strain evidence="2 3">DSM 25294</strain>
    </source>
</reference>
<dbReference type="GO" id="GO:0016740">
    <property type="term" value="F:transferase activity"/>
    <property type="evidence" value="ECO:0007669"/>
    <property type="project" value="UniProtKB-KW"/>
</dbReference>
<dbReference type="InterPro" id="IPR050229">
    <property type="entry name" value="GlpE_sulfurtransferase"/>
</dbReference>